<accession>A0ABV0G2C6</accession>
<sequence>MKPVARVLIVSTLVAAHGLALAGPHYYEPPPPPRHHHHHHDGARLGKWALGLAIAVPLIAMASRADRAPEPVYVPPPAPMPPVTVVQPVVQPMVQPVYVPAHAAPVIYPRQGQSYEQLEFDHRSCNQWATTQPSAMADGSVFRRAVEACMDGRGYSMR</sequence>
<keyword evidence="3" id="KW-1185">Reference proteome</keyword>
<comment type="caution">
    <text evidence="2">The sequence shown here is derived from an EMBL/GenBank/DDBJ whole genome shotgun (WGS) entry which is preliminary data.</text>
</comment>
<protein>
    <submittedName>
        <fullName evidence="2">Uncharacterized protein</fullName>
    </submittedName>
</protein>
<reference evidence="2 3" key="1">
    <citation type="submission" date="2024-05" db="EMBL/GenBank/DDBJ databases">
        <title>Roseateles sp. DJS-2-20 16S ribosomal RNA gene Genome sequencing and assembly.</title>
        <authorList>
            <person name="Woo H."/>
        </authorList>
    </citation>
    <scope>NUCLEOTIDE SEQUENCE [LARGE SCALE GENOMIC DNA]</scope>
    <source>
        <strain evidence="2 3">DJS-2-20</strain>
    </source>
</reference>
<evidence type="ECO:0000313" key="2">
    <source>
        <dbReference type="EMBL" id="MEO3691882.1"/>
    </source>
</evidence>
<organism evidence="2 3">
    <name type="scientific">Roseateles paludis</name>
    <dbReference type="NCBI Taxonomy" id="3145238"/>
    <lineage>
        <taxon>Bacteria</taxon>
        <taxon>Pseudomonadati</taxon>
        <taxon>Pseudomonadota</taxon>
        <taxon>Betaproteobacteria</taxon>
        <taxon>Burkholderiales</taxon>
        <taxon>Sphaerotilaceae</taxon>
        <taxon>Roseateles</taxon>
    </lineage>
</organism>
<keyword evidence="1" id="KW-0732">Signal</keyword>
<feature type="chain" id="PRO_5046120874" evidence="1">
    <location>
        <begin position="23"/>
        <end position="158"/>
    </location>
</feature>
<feature type="signal peptide" evidence="1">
    <location>
        <begin position="1"/>
        <end position="22"/>
    </location>
</feature>
<proteinExistence type="predicted"/>
<name>A0ABV0G2C6_9BURK</name>
<evidence type="ECO:0000313" key="3">
    <source>
        <dbReference type="Proteomes" id="UP001495147"/>
    </source>
</evidence>
<dbReference type="RefSeq" id="WP_347704691.1">
    <property type="nucleotide sequence ID" value="NZ_JBDPZD010000002.1"/>
</dbReference>
<gene>
    <name evidence="2" type="ORF">ABDJ85_10405</name>
</gene>
<dbReference type="EMBL" id="JBDPZD010000002">
    <property type="protein sequence ID" value="MEO3691882.1"/>
    <property type="molecule type" value="Genomic_DNA"/>
</dbReference>
<dbReference type="Proteomes" id="UP001495147">
    <property type="component" value="Unassembled WGS sequence"/>
</dbReference>
<evidence type="ECO:0000256" key="1">
    <source>
        <dbReference type="SAM" id="SignalP"/>
    </source>
</evidence>